<evidence type="ECO:0000313" key="2">
    <source>
        <dbReference type="Proteomes" id="UP001500013"/>
    </source>
</evidence>
<organism evidence="1 2">
    <name type="scientific">Terrabacter lapilli</name>
    <dbReference type="NCBI Taxonomy" id="436231"/>
    <lineage>
        <taxon>Bacteria</taxon>
        <taxon>Bacillati</taxon>
        <taxon>Actinomycetota</taxon>
        <taxon>Actinomycetes</taxon>
        <taxon>Micrococcales</taxon>
        <taxon>Intrasporangiaceae</taxon>
        <taxon>Terrabacter</taxon>
    </lineage>
</organism>
<sequence length="142" mass="15418">MAKKSKGATFAELLKQPTGSEADVLRSRKPAVRPAGHNAAGEFFDPSGRALLLLHENVIPDLAQERVRSGALVAYEGCGCGGWTRCQPEWLSSDALSRLHSASAPELVKGQRAPTWIDVWSSDRSQVVVYLHGDVRWGDVIP</sequence>
<dbReference type="EMBL" id="BAAAPU010000004">
    <property type="protein sequence ID" value="GAA1973847.1"/>
    <property type="molecule type" value="Genomic_DNA"/>
</dbReference>
<reference evidence="1 2" key="1">
    <citation type="journal article" date="2019" name="Int. J. Syst. Evol. Microbiol.">
        <title>The Global Catalogue of Microorganisms (GCM) 10K type strain sequencing project: providing services to taxonomists for standard genome sequencing and annotation.</title>
        <authorList>
            <consortium name="The Broad Institute Genomics Platform"/>
            <consortium name="The Broad Institute Genome Sequencing Center for Infectious Disease"/>
            <person name="Wu L."/>
            <person name="Ma J."/>
        </authorList>
    </citation>
    <scope>NUCLEOTIDE SEQUENCE [LARGE SCALE GENOMIC DNA]</scope>
    <source>
        <strain evidence="1 2">JCM 15628</strain>
    </source>
</reference>
<dbReference type="RefSeq" id="WP_344059566.1">
    <property type="nucleotide sequence ID" value="NZ_BAAAPU010000004.1"/>
</dbReference>
<evidence type="ECO:0000313" key="1">
    <source>
        <dbReference type="EMBL" id="GAA1973847.1"/>
    </source>
</evidence>
<protein>
    <submittedName>
        <fullName evidence="1">Uncharacterized protein</fullName>
    </submittedName>
</protein>
<gene>
    <name evidence="1" type="ORF">GCM10009817_12510</name>
</gene>
<comment type="caution">
    <text evidence="1">The sequence shown here is derived from an EMBL/GenBank/DDBJ whole genome shotgun (WGS) entry which is preliminary data.</text>
</comment>
<name>A0ABN2RRZ1_9MICO</name>
<accession>A0ABN2RRZ1</accession>
<keyword evidence="2" id="KW-1185">Reference proteome</keyword>
<proteinExistence type="predicted"/>
<dbReference type="Proteomes" id="UP001500013">
    <property type="component" value="Unassembled WGS sequence"/>
</dbReference>